<proteinExistence type="predicted"/>
<name>A0A645ISY8_9ZZZZ</name>
<accession>A0A645ISY8</accession>
<feature type="transmembrane region" description="Helical" evidence="1">
    <location>
        <begin position="6"/>
        <end position="27"/>
    </location>
</feature>
<comment type="caution">
    <text evidence="2">The sequence shown here is derived from an EMBL/GenBank/DDBJ whole genome shotgun (WGS) entry which is preliminary data.</text>
</comment>
<organism evidence="2">
    <name type="scientific">bioreactor metagenome</name>
    <dbReference type="NCBI Taxonomy" id="1076179"/>
    <lineage>
        <taxon>unclassified sequences</taxon>
        <taxon>metagenomes</taxon>
        <taxon>ecological metagenomes</taxon>
    </lineage>
</organism>
<keyword evidence="1" id="KW-0812">Transmembrane</keyword>
<reference evidence="2" key="1">
    <citation type="submission" date="2019-08" db="EMBL/GenBank/DDBJ databases">
        <authorList>
            <person name="Kucharzyk K."/>
            <person name="Murdoch R.W."/>
            <person name="Higgins S."/>
            <person name="Loffler F."/>
        </authorList>
    </citation>
    <scope>NUCLEOTIDE SEQUENCE</scope>
</reference>
<feature type="transmembrane region" description="Helical" evidence="1">
    <location>
        <begin position="71"/>
        <end position="88"/>
    </location>
</feature>
<dbReference type="EMBL" id="VSSQ01114401">
    <property type="protein sequence ID" value="MPN50323.1"/>
    <property type="molecule type" value="Genomic_DNA"/>
</dbReference>
<gene>
    <name evidence="2" type="ORF">SDC9_197949</name>
</gene>
<sequence length="105" mass="11944">MYLNIAAEIGIPGLIVFLVIMIGHIRTALTAIYKVRERWLVGLLLGLSSALLGIAINGFTDFIMFNIQMSMLFWLFNAMIIVVWQYCCQVQSGVTFTKKIEIRQE</sequence>
<keyword evidence="1" id="KW-0472">Membrane</keyword>
<keyword evidence="1" id="KW-1133">Transmembrane helix</keyword>
<feature type="transmembrane region" description="Helical" evidence="1">
    <location>
        <begin position="39"/>
        <end position="59"/>
    </location>
</feature>
<evidence type="ECO:0000313" key="2">
    <source>
        <dbReference type="EMBL" id="MPN50323.1"/>
    </source>
</evidence>
<dbReference type="AlphaFoldDB" id="A0A645ISY8"/>
<protein>
    <submittedName>
        <fullName evidence="2">Uncharacterized protein</fullName>
    </submittedName>
</protein>
<evidence type="ECO:0000256" key="1">
    <source>
        <dbReference type="SAM" id="Phobius"/>
    </source>
</evidence>